<keyword evidence="4 6" id="KW-0505">Motor protein</keyword>
<dbReference type="GO" id="GO:0051015">
    <property type="term" value="F:actin filament binding"/>
    <property type="evidence" value="ECO:0007669"/>
    <property type="project" value="TreeGrafter"/>
</dbReference>
<dbReference type="PANTHER" id="PTHR13140:SF270">
    <property type="entry name" value="MYOSIN-12"/>
    <property type="match status" value="1"/>
</dbReference>
<dbReference type="GO" id="GO:0005524">
    <property type="term" value="F:ATP binding"/>
    <property type="evidence" value="ECO:0007669"/>
    <property type="project" value="UniProtKB-UniRule"/>
</dbReference>
<evidence type="ECO:0000256" key="2">
    <source>
        <dbReference type="ARBA" id="ARBA00022840"/>
    </source>
</evidence>
<keyword evidence="3 6" id="KW-0518">Myosin</keyword>
<dbReference type="PANTHER" id="PTHR13140">
    <property type="entry name" value="MYOSIN"/>
    <property type="match status" value="1"/>
</dbReference>
<keyword evidence="5 6" id="KW-0009">Actin-binding</keyword>
<dbReference type="GO" id="GO:0000146">
    <property type="term" value="F:microfilament motor activity"/>
    <property type="evidence" value="ECO:0007669"/>
    <property type="project" value="TreeGrafter"/>
</dbReference>
<dbReference type="GO" id="GO:0007015">
    <property type="term" value="P:actin filament organization"/>
    <property type="evidence" value="ECO:0007669"/>
    <property type="project" value="TreeGrafter"/>
</dbReference>
<dbReference type="Proteomes" id="UP000221165">
    <property type="component" value="Unassembled WGS sequence"/>
</dbReference>
<comment type="similarity">
    <text evidence="6">Belongs to the TRAFAC class myosin-kinesin ATPase superfamily. Myosin family.</text>
</comment>
<dbReference type="RefSeq" id="XP_067920743.1">
    <property type="nucleotide sequence ID" value="XM_068067276.1"/>
</dbReference>
<dbReference type="InterPro" id="IPR036961">
    <property type="entry name" value="Kinesin_motor_dom_sf"/>
</dbReference>
<dbReference type="SUPFAM" id="SSF52540">
    <property type="entry name" value="P-loop containing nucleoside triphosphate hydrolases"/>
    <property type="match status" value="1"/>
</dbReference>
<comment type="caution">
    <text evidence="8">The sequence shown here is derived from an EMBL/GenBank/DDBJ whole genome shotgun (WGS) entry which is preliminary data.</text>
</comment>
<evidence type="ECO:0000256" key="5">
    <source>
        <dbReference type="ARBA" id="ARBA00023203"/>
    </source>
</evidence>
<feature type="domain" description="Myosin motor" evidence="7">
    <location>
        <begin position="108"/>
        <end position="364"/>
    </location>
</feature>
<gene>
    <name evidence="8" type="ORF">CSUI_007126</name>
</gene>
<keyword evidence="1 6" id="KW-0547">Nucleotide-binding</keyword>
<keyword evidence="2 6" id="KW-0067">ATP-binding</keyword>
<organism evidence="8 9">
    <name type="scientific">Cystoisospora suis</name>
    <dbReference type="NCBI Taxonomy" id="483139"/>
    <lineage>
        <taxon>Eukaryota</taxon>
        <taxon>Sar</taxon>
        <taxon>Alveolata</taxon>
        <taxon>Apicomplexa</taxon>
        <taxon>Conoidasida</taxon>
        <taxon>Coccidia</taxon>
        <taxon>Eucoccidiorida</taxon>
        <taxon>Eimeriorina</taxon>
        <taxon>Sarcocystidae</taxon>
        <taxon>Cystoisospora</taxon>
    </lineage>
</organism>
<sequence length="364" mass="39766">MQKAVMAFRARGALGADVKGGDKLRRGKTDLDFSGGVPKGVKLWTDKAPAVQADPELCFALCLVLPESTDRSLKLRQLEPPPTTAQAEQPFEVDLEDAFNANVGLDVSHIPDIGILPHKNCAAVLAFLKERYMMDSIYTTADPLLVAINPFRSLGNTSEKWLTRYHDAPDGDKLEPHVFKVARAALERLSGYQDSQTIIVSGESGAGKTEATKQIMTFFASSKGGGKSAQSLFFTSYLCKFEASGSRSDQRIQDAVMAANPVLEAFGNAKTVRNNNSSRFGRFMQLQLGDTGGIRFGSVRNFLLEKVRVTSQEPEERSFHVFYQLVKGAPASKRDALGILPIEEYQYLKKNSGGCYECPGVVPA</sequence>
<dbReference type="InterPro" id="IPR001609">
    <property type="entry name" value="Myosin_head_motor_dom-like"/>
</dbReference>
<reference evidence="8 9" key="1">
    <citation type="journal article" date="2017" name="Int. J. Parasitol.">
        <title>The genome of the protozoan parasite Cystoisospora suis and a reverse vaccinology approach to identify vaccine candidates.</title>
        <authorList>
            <person name="Palmieri N."/>
            <person name="Shrestha A."/>
            <person name="Ruttkowski B."/>
            <person name="Beck T."/>
            <person name="Vogl C."/>
            <person name="Tomley F."/>
            <person name="Blake D.P."/>
            <person name="Joachim A."/>
        </authorList>
    </citation>
    <scope>NUCLEOTIDE SEQUENCE [LARGE SCALE GENOMIC DNA]</scope>
    <source>
        <strain evidence="8 9">Wien I</strain>
    </source>
</reference>
<dbReference type="Pfam" id="PF00063">
    <property type="entry name" value="Myosin_head"/>
    <property type="match status" value="1"/>
</dbReference>
<evidence type="ECO:0000256" key="1">
    <source>
        <dbReference type="ARBA" id="ARBA00022741"/>
    </source>
</evidence>
<dbReference type="OrthoDB" id="346036at2759"/>
<dbReference type="GO" id="GO:0016459">
    <property type="term" value="C:myosin complex"/>
    <property type="evidence" value="ECO:0007669"/>
    <property type="project" value="UniProtKB-KW"/>
</dbReference>
<dbReference type="GeneID" id="94430487"/>
<comment type="caution">
    <text evidence="6">Lacks conserved residue(s) required for the propagation of feature annotation.</text>
</comment>
<keyword evidence="9" id="KW-1185">Reference proteome</keyword>
<dbReference type="Gene3D" id="3.40.850.10">
    <property type="entry name" value="Kinesin motor domain"/>
    <property type="match status" value="1"/>
</dbReference>
<feature type="binding site" evidence="6">
    <location>
        <begin position="202"/>
        <end position="209"/>
    </location>
    <ligand>
        <name>ATP</name>
        <dbReference type="ChEBI" id="CHEBI:30616"/>
    </ligand>
</feature>
<dbReference type="GO" id="GO:0016020">
    <property type="term" value="C:membrane"/>
    <property type="evidence" value="ECO:0007669"/>
    <property type="project" value="TreeGrafter"/>
</dbReference>
<dbReference type="PRINTS" id="PR00193">
    <property type="entry name" value="MYOSINHEAVY"/>
</dbReference>
<dbReference type="PROSITE" id="PS51456">
    <property type="entry name" value="MYOSIN_MOTOR"/>
    <property type="match status" value="1"/>
</dbReference>
<evidence type="ECO:0000313" key="9">
    <source>
        <dbReference type="Proteomes" id="UP000221165"/>
    </source>
</evidence>
<dbReference type="AlphaFoldDB" id="A0A2C6JWN7"/>
<name>A0A2C6JWN7_9APIC</name>
<dbReference type="SMART" id="SM00242">
    <property type="entry name" value="MYSc"/>
    <property type="match status" value="1"/>
</dbReference>
<protein>
    <submittedName>
        <fullName evidence="8">Myosin e</fullName>
    </submittedName>
</protein>
<evidence type="ECO:0000256" key="4">
    <source>
        <dbReference type="ARBA" id="ARBA00023175"/>
    </source>
</evidence>
<evidence type="ECO:0000259" key="7">
    <source>
        <dbReference type="PROSITE" id="PS51456"/>
    </source>
</evidence>
<dbReference type="GO" id="GO:0005737">
    <property type="term" value="C:cytoplasm"/>
    <property type="evidence" value="ECO:0007669"/>
    <property type="project" value="TreeGrafter"/>
</dbReference>
<evidence type="ECO:0000313" key="8">
    <source>
        <dbReference type="EMBL" id="PHJ19041.1"/>
    </source>
</evidence>
<dbReference type="EMBL" id="MIGC01003681">
    <property type="protein sequence ID" value="PHJ19041.1"/>
    <property type="molecule type" value="Genomic_DNA"/>
</dbReference>
<dbReference type="InterPro" id="IPR027417">
    <property type="entry name" value="P-loop_NTPase"/>
</dbReference>
<accession>A0A2C6JWN7</accession>
<evidence type="ECO:0000256" key="3">
    <source>
        <dbReference type="ARBA" id="ARBA00023123"/>
    </source>
</evidence>
<proteinExistence type="inferred from homology"/>
<dbReference type="VEuPathDB" id="ToxoDB:CSUI_007126"/>
<evidence type="ECO:0000256" key="6">
    <source>
        <dbReference type="PROSITE-ProRule" id="PRU00782"/>
    </source>
</evidence>